<name>A0A3E2XNH8_9FIRM</name>
<dbReference type="AlphaFoldDB" id="A0A3E2XNH8"/>
<evidence type="ECO:0000313" key="4">
    <source>
        <dbReference type="Proteomes" id="UP000261231"/>
    </source>
</evidence>
<dbReference type="Proteomes" id="UP000261231">
    <property type="component" value="Unassembled WGS sequence"/>
</dbReference>
<dbReference type="Gene3D" id="3.30.870.10">
    <property type="entry name" value="Endonuclease Chain A"/>
    <property type="match status" value="1"/>
</dbReference>
<dbReference type="GO" id="GO:0004519">
    <property type="term" value="F:endonuclease activity"/>
    <property type="evidence" value="ECO:0007669"/>
    <property type="project" value="UniProtKB-KW"/>
</dbReference>
<evidence type="ECO:0000259" key="1">
    <source>
        <dbReference type="Pfam" id="PF09565"/>
    </source>
</evidence>
<dbReference type="EMBL" id="QVFD01000003">
    <property type="protein sequence ID" value="RGC49262.1"/>
    <property type="molecule type" value="Genomic_DNA"/>
</dbReference>
<dbReference type="InterPro" id="IPR048923">
    <property type="entry name" value="RE_NgoFVII_C"/>
</dbReference>
<dbReference type="InterPro" id="IPR019065">
    <property type="entry name" value="RE_NgoFVII_N"/>
</dbReference>
<keyword evidence="3" id="KW-0540">Nuclease</keyword>
<dbReference type="Pfam" id="PF20731">
    <property type="entry name" value="RE_NgoFVII_C"/>
    <property type="match status" value="1"/>
</dbReference>
<dbReference type="OrthoDB" id="7107971at2"/>
<comment type="caution">
    <text evidence="3">The sequence shown here is derived from an EMBL/GenBank/DDBJ whole genome shotgun (WGS) entry which is preliminary data.</text>
</comment>
<keyword evidence="3" id="KW-0255">Endonuclease</keyword>
<organism evidence="3 4">
    <name type="scientific">Coprococcus catus</name>
    <dbReference type="NCBI Taxonomy" id="116085"/>
    <lineage>
        <taxon>Bacteria</taxon>
        <taxon>Bacillati</taxon>
        <taxon>Bacillota</taxon>
        <taxon>Clostridia</taxon>
        <taxon>Lachnospirales</taxon>
        <taxon>Lachnospiraceae</taxon>
        <taxon>Coprococcus</taxon>
    </lineage>
</organism>
<protein>
    <submittedName>
        <fullName evidence="3">NgoFVII family restriction endonuclease</fullName>
    </submittedName>
</protein>
<feature type="domain" description="Restriction endonuclease type II NgoFVII N-terminal" evidence="1">
    <location>
        <begin position="62"/>
        <end position="196"/>
    </location>
</feature>
<feature type="domain" description="Restriction endonuclease type II NgoFVII C-terminal B3-like DNA-binding" evidence="2">
    <location>
        <begin position="306"/>
        <end position="390"/>
    </location>
</feature>
<gene>
    <name evidence="3" type="ORF">DW747_04740</name>
</gene>
<evidence type="ECO:0000313" key="3">
    <source>
        <dbReference type="EMBL" id="RGC49262.1"/>
    </source>
</evidence>
<proteinExistence type="predicted"/>
<evidence type="ECO:0000259" key="2">
    <source>
        <dbReference type="Pfam" id="PF20731"/>
    </source>
</evidence>
<reference evidence="3 4" key="1">
    <citation type="submission" date="2018-08" db="EMBL/GenBank/DDBJ databases">
        <title>A genome reference for cultivated species of the human gut microbiota.</title>
        <authorList>
            <person name="Zou Y."/>
            <person name="Xue W."/>
            <person name="Luo G."/>
        </authorList>
    </citation>
    <scope>NUCLEOTIDE SEQUENCE [LARGE SCALE GENOMIC DNA]</scope>
    <source>
        <strain evidence="3 4">AM28-39</strain>
    </source>
</reference>
<keyword evidence="3" id="KW-0378">Hydrolase</keyword>
<keyword evidence="4" id="KW-1185">Reference proteome</keyword>
<accession>A0A3E2XNH8</accession>
<dbReference type="Pfam" id="PF09565">
    <property type="entry name" value="RE_NgoFVII"/>
    <property type="match status" value="1"/>
</dbReference>
<sequence length="403" mass="44866">MLHLRKITIEFTPSIITWEIYFINGEIKYFPLYIFQNVCDIIYLSKNRRIFMSIYVDNLEPLIMANANSSDEIIIISGFFSIDIIENIAKKGIPTVFYYGMYLRNGISTSYYNSFKKLEATYPNLKINIPIAYHVHTKCYIFRQSGVTVNALVGSANASTSALATTANSELLTPIDSPTDRLFLDKYAADIDSASVHFDNPIIIPSAKTKALSVSAKRAKKAPKSWNNYTGNPFSAIIPLYYMDKGKPIVHNVDGLNWGNGPHSSSSPDMESVLPIRKFHITNYPLLIPFNGAVGSGSGGKIQRMQSPIDMTWDDGTKMKMVFQQGGVEVPSKSNRAPGAAYRQYPKALTSNSGGEELGVYLRKRLGLPSNAIVTYNDLRTYGRDYVALTLTNAGNYELDFSV</sequence>